<proteinExistence type="predicted"/>
<reference evidence="2 3" key="1">
    <citation type="submission" date="2016-06" db="EMBL/GenBank/DDBJ databases">
        <authorList>
            <person name="Kjaerup R.B."/>
            <person name="Dalgaard T.S."/>
            <person name="Juul-Madsen H.R."/>
        </authorList>
    </citation>
    <scope>NUCLEOTIDE SEQUENCE [LARGE SCALE GENOMIC DNA]</scope>
    <source>
        <strain evidence="2">3</strain>
    </source>
</reference>
<dbReference type="Proteomes" id="UP000199169">
    <property type="component" value="Unassembled WGS sequence"/>
</dbReference>
<keyword evidence="3" id="KW-1185">Reference proteome</keyword>
<accession>A0A1A8XH03</accession>
<evidence type="ECO:0000256" key="1">
    <source>
        <dbReference type="SAM" id="MobiDB-lite"/>
    </source>
</evidence>
<evidence type="ECO:0000313" key="3">
    <source>
        <dbReference type="Proteomes" id="UP000199169"/>
    </source>
</evidence>
<dbReference type="STRING" id="1860102.ACCAA_10140"/>
<gene>
    <name evidence="2" type="ORF">ACCAA_10140</name>
</gene>
<dbReference type="AlphaFoldDB" id="A0A1A8XH03"/>
<feature type="region of interest" description="Disordered" evidence="1">
    <location>
        <begin position="72"/>
        <end position="91"/>
    </location>
</feature>
<dbReference type="EMBL" id="FLQX01000001">
    <property type="protein sequence ID" value="SBT03218.1"/>
    <property type="molecule type" value="Genomic_DNA"/>
</dbReference>
<organism evidence="2 3">
    <name type="scientific">Candidatus Accumulibacter aalborgensis</name>
    <dbReference type="NCBI Taxonomy" id="1860102"/>
    <lineage>
        <taxon>Bacteria</taxon>
        <taxon>Pseudomonadati</taxon>
        <taxon>Pseudomonadota</taxon>
        <taxon>Betaproteobacteria</taxon>
        <taxon>Candidatus Accumulibacter</taxon>
    </lineage>
</organism>
<name>A0A1A8XH03_9PROT</name>
<evidence type="ECO:0000313" key="2">
    <source>
        <dbReference type="EMBL" id="SBT03218.1"/>
    </source>
</evidence>
<protein>
    <submittedName>
        <fullName evidence="2">Uncharacterized protein</fullName>
    </submittedName>
</protein>
<sequence length="91" mass="10174">MNFPEFFDSAPRIAVRDPLARFLGAAAEGIIEYAYSDAVKLAGHSCPTVASARLERLPGDARRRRYCDRRPDRTVPVTMARPRRDAARRAG</sequence>
<feature type="compositionally biased region" description="Basic and acidic residues" evidence="1">
    <location>
        <begin position="82"/>
        <end position="91"/>
    </location>
</feature>